<dbReference type="Proteomes" id="UP000470302">
    <property type="component" value="Unassembled WGS sequence"/>
</dbReference>
<feature type="non-terminal residue" evidence="2">
    <location>
        <position position="1"/>
    </location>
</feature>
<sequence>IGWPVAPLDGLYERFCRQQARHGYARRPDEGPLGYAARLRTMRASPDKHAAMEKFLTLYGALKYGAAGSESRSASLTTLKTLLTLCR</sequence>
<gene>
    <name evidence="2" type="ORF">GTP91_14455</name>
</gene>
<reference evidence="2 3" key="1">
    <citation type="submission" date="2020-01" db="EMBL/GenBank/DDBJ databases">
        <title>Novel species isolated from a subtropical stream in China.</title>
        <authorList>
            <person name="Lu H."/>
        </authorList>
    </citation>
    <scope>NUCLEOTIDE SEQUENCE [LARGE SCALE GENOMIC DNA]</scope>
    <source>
        <strain evidence="2 3">FT82W</strain>
    </source>
</reference>
<organism evidence="2 3">
    <name type="scientific">Duganella vulcania</name>
    <dbReference type="NCBI Taxonomy" id="2692166"/>
    <lineage>
        <taxon>Bacteria</taxon>
        <taxon>Pseudomonadati</taxon>
        <taxon>Pseudomonadota</taxon>
        <taxon>Betaproteobacteria</taxon>
        <taxon>Burkholderiales</taxon>
        <taxon>Oxalobacteraceae</taxon>
        <taxon>Telluria group</taxon>
        <taxon>Duganella</taxon>
    </lineage>
</organism>
<dbReference type="AlphaFoldDB" id="A0A845G3E7"/>
<feature type="domain" description="Protein-glutamine gamma-glutamyltransferase-like C-terminal" evidence="1">
    <location>
        <begin position="11"/>
        <end position="69"/>
    </location>
</feature>
<evidence type="ECO:0000259" key="1">
    <source>
        <dbReference type="Pfam" id="PF13559"/>
    </source>
</evidence>
<dbReference type="EMBL" id="WWCW01000044">
    <property type="protein sequence ID" value="MYM88371.1"/>
    <property type="molecule type" value="Genomic_DNA"/>
</dbReference>
<name>A0A845G3E7_9BURK</name>
<evidence type="ECO:0000313" key="3">
    <source>
        <dbReference type="Proteomes" id="UP000470302"/>
    </source>
</evidence>
<proteinExistence type="predicted"/>
<accession>A0A845G3E7</accession>
<dbReference type="RefSeq" id="WP_161097415.1">
    <property type="nucleotide sequence ID" value="NZ_WWCW01000044.1"/>
</dbReference>
<protein>
    <submittedName>
        <fullName evidence="2">DUF4129 domain-containing protein</fullName>
    </submittedName>
</protein>
<dbReference type="InterPro" id="IPR025403">
    <property type="entry name" value="TgpA-like_C"/>
</dbReference>
<evidence type="ECO:0000313" key="2">
    <source>
        <dbReference type="EMBL" id="MYM88371.1"/>
    </source>
</evidence>
<dbReference type="Pfam" id="PF13559">
    <property type="entry name" value="DUF4129"/>
    <property type="match status" value="1"/>
</dbReference>
<comment type="caution">
    <text evidence="2">The sequence shown here is derived from an EMBL/GenBank/DDBJ whole genome shotgun (WGS) entry which is preliminary data.</text>
</comment>